<evidence type="ECO:0000313" key="1">
    <source>
        <dbReference type="EMBL" id="SLM32396.1"/>
    </source>
</evidence>
<sequence length="42" mass="5029">MKVLKRRGLSYKRTWRITATIERLKVFIKTATCGDFHIKFTN</sequence>
<dbReference type="AlphaFoldDB" id="A0A1W1HIX0"/>
<name>A0A1W1HIX0_9BACT</name>
<protein>
    <submittedName>
        <fullName evidence="1">Uncharacterized protein</fullName>
    </submittedName>
</protein>
<dbReference type="Proteomes" id="UP000191931">
    <property type="component" value="Unassembled WGS sequence"/>
</dbReference>
<evidence type="ECO:0000313" key="2">
    <source>
        <dbReference type="Proteomes" id="UP000191931"/>
    </source>
</evidence>
<proteinExistence type="predicted"/>
<organism evidence="1 2">
    <name type="scientific">Desulfamplus magnetovallimortis</name>
    <dbReference type="NCBI Taxonomy" id="1246637"/>
    <lineage>
        <taxon>Bacteria</taxon>
        <taxon>Pseudomonadati</taxon>
        <taxon>Thermodesulfobacteriota</taxon>
        <taxon>Desulfobacteria</taxon>
        <taxon>Desulfobacterales</taxon>
        <taxon>Desulfobacteraceae</taxon>
        <taxon>Desulfamplus</taxon>
    </lineage>
</organism>
<reference evidence="1 2" key="1">
    <citation type="submission" date="2017-03" db="EMBL/GenBank/DDBJ databases">
        <authorList>
            <person name="Afonso C.L."/>
            <person name="Miller P.J."/>
            <person name="Scott M.A."/>
            <person name="Spackman E."/>
            <person name="Goraichik I."/>
            <person name="Dimitrov K.M."/>
            <person name="Suarez D.L."/>
            <person name="Swayne D.E."/>
        </authorList>
    </citation>
    <scope>NUCLEOTIDE SEQUENCE [LARGE SCALE GENOMIC DNA]</scope>
    <source>
        <strain evidence="1">PRJEB14757</strain>
    </source>
</reference>
<dbReference type="EMBL" id="FWEV01000313">
    <property type="protein sequence ID" value="SLM32396.1"/>
    <property type="molecule type" value="Genomic_DNA"/>
</dbReference>
<keyword evidence="2" id="KW-1185">Reference proteome</keyword>
<gene>
    <name evidence="1" type="ORF">MTBBW1_690003</name>
</gene>
<accession>A0A1W1HIX0</accession>